<keyword evidence="1" id="KW-0812">Transmembrane</keyword>
<feature type="transmembrane region" description="Helical" evidence="1">
    <location>
        <begin position="80"/>
        <end position="97"/>
    </location>
</feature>
<dbReference type="InterPro" id="IPR046586">
    <property type="entry name" value="DUF6644"/>
</dbReference>
<sequence length="277" mass="29707">MKLTFEYFFPALRPWVVNLVNVWPAYIIKPQFAAWEVLHILSLVLLGGAAILMNLRLIGAGITDEPPSVVYRNLRRWQDVGVIGIVVSGILIGMANAERLYDSTAFVVKMLALVAGVILTYGASRPVARDEGAVGPGARLSLLVGGALFVLAIGVFVTGALINVGLFHVLTAAALLVLAVTRGRLRWIYLAGLLALIAVQSFITHAMIQPDDLARLDPVNKTFFVLFSVWIFGAAAVQLFARRADGDTAGPLAKAIGYATILVWITGAAAGRWIAFA</sequence>
<proteinExistence type="predicted"/>
<feature type="transmembrane region" description="Helical" evidence="1">
    <location>
        <begin position="162"/>
        <end position="180"/>
    </location>
</feature>
<dbReference type="AlphaFoldDB" id="A0A328ACQ2"/>
<keyword evidence="1" id="KW-0472">Membrane</keyword>
<dbReference type="EMBL" id="QFYQ01000003">
    <property type="protein sequence ID" value="RAK51164.1"/>
    <property type="molecule type" value="Genomic_DNA"/>
</dbReference>
<gene>
    <name evidence="3" type="ORF">DJ017_19585</name>
</gene>
<feature type="domain" description="DUF6644" evidence="2">
    <location>
        <begin position="37"/>
        <end position="130"/>
    </location>
</feature>
<protein>
    <recommendedName>
        <fullName evidence="2">DUF6644 domain-containing protein</fullName>
    </recommendedName>
</protein>
<accession>A0A328ACQ2</accession>
<dbReference type="Pfam" id="PF20349">
    <property type="entry name" value="DUF6644"/>
    <property type="match status" value="1"/>
</dbReference>
<feature type="transmembrane region" description="Helical" evidence="1">
    <location>
        <begin position="7"/>
        <end position="28"/>
    </location>
</feature>
<feature type="transmembrane region" description="Helical" evidence="1">
    <location>
        <begin position="136"/>
        <end position="156"/>
    </location>
</feature>
<dbReference type="RefSeq" id="WP_111530599.1">
    <property type="nucleotide sequence ID" value="NZ_JBHRSG010000003.1"/>
</dbReference>
<keyword evidence="1" id="KW-1133">Transmembrane helix</keyword>
<evidence type="ECO:0000256" key="1">
    <source>
        <dbReference type="SAM" id="Phobius"/>
    </source>
</evidence>
<evidence type="ECO:0000259" key="2">
    <source>
        <dbReference type="Pfam" id="PF20349"/>
    </source>
</evidence>
<evidence type="ECO:0000313" key="4">
    <source>
        <dbReference type="Proteomes" id="UP000249254"/>
    </source>
</evidence>
<evidence type="ECO:0000313" key="3">
    <source>
        <dbReference type="EMBL" id="RAK51164.1"/>
    </source>
</evidence>
<feature type="transmembrane region" description="Helical" evidence="1">
    <location>
        <begin position="253"/>
        <end position="275"/>
    </location>
</feature>
<reference evidence="4" key="1">
    <citation type="submission" date="2018-05" db="EMBL/GenBank/DDBJ databases">
        <authorList>
            <person name="Li X."/>
        </authorList>
    </citation>
    <scope>NUCLEOTIDE SEQUENCE [LARGE SCALE GENOMIC DNA]</scope>
    <source>
        <strain evidence="4">LX32</strain>
    </source>
</reference>
<feature type="transmembrane region" description="Helical" evidence="1">
    <location>
        <begin position="223"/>
        <end position="241"/>
    </location>
</feature>
<dbReference type="OrthoDB" id="7209898at2"/>
<organism evidence="3 4">
    <name type="scientific">Phenylobacterium soli</name>
    <dbReference type="NCBI Taxonomy" id="2170551"/>
    <lineage>
        <taxon>Bacteria</taxon>
        <taxon>Pseudomonadati</taxon>
        <taxon>Pseudomonadota</taxon>
        <taxon>Alphaproteobacteria</taxon>
        <taxon>Caulobacterales</taxon>
        <taxon>Caulobacteraceae</taxon>
        <taxon>Phenylobacterium</taxon>
    </lineage>
</organism>
<feature type="transmembrane region" description="Helical" evidence="1">
    <location>
        <begin position="40"/>
        <end position="59"/>
    </location>
</feature>
<feature type="transmembrane region" description="Helical" evidence="1">
    <location>
        <begin position="103"/>
        <end position="124"/>
    </location>
</feature>
<feature type="transmembrane region" description="Helical" evidence="1">
    <location>
        <begin position="187"/>
        <end position="208"/>
    </location>
</feature>
<dbReference type="Proteomes" id="UP000249254">
    <property type="component" value="Unassembled WGS sequence"/>
</dbReference>
<name>A0A328ACQ2_9CAUL</name>
<keyword evidence="4" id="KW-1185">Reference proteome</keyword>
<comment type="caution">
    <text evidence="3">The sequence shown here is derived from an EMBL/GenBank/DDBJ whole genome shotgun (WGS) entry which is preliminary data.</text>
</comment>